<accession>A0A2C4LNW6</accession>
<evidence type="ECO:0000313" key="2">
    <source>
        <dbReference type="Proteomes" id="UP001248134"/>
    </source>
</evidence>
<dbReference type="AlphaFoldDB" id="A0A2C4LNW6"/>
<dbReference type="RefSeq" id="WP_098124574.1">
    <property type="nucleotide sequence ID" value="NZ_JANIOB010000001.1"/>
</dbReference>
<protein>
    <submittedName>
        <fullName evidence="1">Uncharacterized protein</fullName>
    </submittedName>
</protein>
<dbReference type="EMBL" id="VLYX01000002">
    <property type="protein sequence ID" value="MDR4324906.1"/>
    <property type="molecule type" value="Genomic_DNA"/>
</dbReference>
<name>A0A2C4LNW6_9BACI</name>
<organism evidence="1 2">
    <name type="scientific">Bacillus pseudomycoides</name>
    <dbReference type="NCBI Taxonomy" id="64104"/>
    <lineage>
        <taxon>Bacteria</taxon>
        <taxon>Bacillati</taxon>
        <taxon>Bacillota</taxon>
        <taxon>Bacilli</taxon>
        <taxon>Bacillales</taxon>
        <taxon>Bacillaceae</taxon>
        <taxon>Bacillus</taxon>
        <taxon>Bacillus cereus group</taxon>
    </lineage>
</organism>
<gene>
    <name evidence="1" type="ORF">FOS08_02785</name>
</gene>
<dbReference type="Proteomes" id="UP001248134">
    <property type="component" value="Unassembled WGS sequence"/>
</dbReference>
<sequence length="228" mass="26411">MSYKRHELNLIESFSEGIKQGEDLVKDAELFSVGTHRGQKYEVVDLQRLANNFNAEEQIPIQLDHSESIKDTVGFLEEVKVQGDKLIGKLRVIDEFTKERISKKLMKKLSISFYTNNEGKPEKLREVPLVAFPQVKTAQLFHENGNSIADLQRKADILSREANLLLQYSEIRNKAQRLELGLKQLTKEFNKREAPKKPTTREIEAAKKAQEEFDKFYAEYTSNLHWSN</sequence>
<comment type="caution">
    <text evidence="1">The sequence shown here is derived from an EMBL/GenBank/DDBJ whole genome shotgun (WGS) entry which is preliminary data.</text>
</comment>
<proteinExistence type="predicted"/>
<evidence type="ECO:0000313" key="1">
    <source>
        <dbReference type="EMBL" id="MDR4324906.1"/>
    </source>
</evidence>
<reference evidence="1" key="1">
    <citation type="submission" date="2019-07" db="EMBL/GenBank/DDBJ databases">
        <title>Phylogenomic Reclassification of ATCC Bacillus Strains and Various Taxa within the Genus Bacillus.</title>
        <authorList>
            <person name="Riojas M.A."/>
            <person name="Frank A.M."/>
            <person name="Fenn S.L."/>
            <person name="King S.P."/>
            <person name="Brower S.M."/>
            <person name="Hazbon M.H."/>
        </authorList>
    </citation>
    <scope>NUCLEOTIDE SEQUENCE</scope>
    <source>
        <strain evidence="1">NR-12239</strain>
    </source>
</reference>